<dbReference type="InterPro" id="IPR001480">
    <property type="entry name" value="Bulb-type_lectin_dom"/>
</dbReference>
<dbReference type="AlphaFoldDB" id="A0A5J5AZA5"/>
<dbReference type="PANTHER" id="PTHR32444">
    <property type="entry name" value="BULB-TYPE LECTIN DOMAIN-CONTAINING PROTEIN"/>
    <property type="match status" value="1"/>
</dbReference>
<keyword evidence="6" id="KW-1185">Reference proteome</keyword>
<dbReference type="Proteomes" id="UP000325577">
    <property type="component" value="Linkage Group LG17"/>
</dbReference>
<organism evidence="5 6">
    <name type="scientific">Nyssa sinensis</name>
    <dbReference type="NCBI Taxonomy" id="561372"/>
    <lineage>
        <taxon>Eukaryota</taxon>
        <taxon>Viridiplantae</taxon>
        <taxon>Streptophyta</taxon>
        <taxon>Embryophyta</taxon>
        <taxon>Tracheophyta</taxon>
        <taxon>Spermatophyta</taxon>
        <taxon>Magnoliopsida</taxon>
        <taxon>eudicotyledons</taxon>
        <taxon>Gunneridae</taxon>
        <taxon>Pentapetalae</taxon>
        <taxon>asterids</taxon>
        <taxon>Cornales</taxon>
        <taxon>Nyssaceae</taxon>
        <taxon>Nyssa</taxon>
    </lineage>
</organism>
<feature type="domain" description="Bulb-type lectin" evidence="4">
    <location>
        <begin position="41"/>
        <end position="108"/>
    </location>
</feature>
<keyword evidence="3" id="KW-0812">Transmembrane</keyword>
<reference evidence="5 6" key="1">
    <citation type="submission" date="2019-09" db="EMBL/GenBank/DDBJ databases">
        <title>A chromosome-level genome assembly of the Chinese tupelo Nyssa sinensis.</title>
        <authorList>
            <person name="Yang X."/>
            <person name="Kang M."/>
            <person name="Yang Y."/>
            <person name="Xiong H."/>
            <person name="Wang M."/>
            <person name="Zhang Z."/>
            <person name="Wang Z."/>
            <person name="Wu H."/>
            <person name="Ma T."/>
            <person name="Liu J."/>
            <person name="Xi Z."/>
        </authorList>
    </citation>
    <scope>NUCLEOTIDE SEQUENCE [LARGE SCALE GENOMIC DNA]</scope>
    <source>
        <strain evidence="5">J267</strain>
        <tissue evidence="5">Leaf</tissue>
    </source>
</reference>
<evidence type="ECO:0000259" key="4">
    <source>
        <dbReference type="Pfam" id="PF01453"/>
    </source>
</evidence>
<feature type="transmembrane region" description="Helical" evidence="3">
    <location>
        <begin position="166"/>
        <end position="188"/>
    </location>
</feature>
<keyword evidence="2" id="KW-0325">Glycoprotein</keyword>
<gene>
    <name evidence="5" type="ORF">F0562_030055</name>
</gene>
<dbReference type="EMBL" id="CM018040">
    <property type="protein sequence ID" value="KAA8535052.1"/>
    <property type="molecule type" value="Genomic_DNA"/>
</dbReference>
<sequence length="214" mass="24333">MRAGEHSESLNKKFRLQFFKDGVTNYGSYLVIQYMGPNAETRLNSEQPRMTNDTSATLDDFGNFVLREGDKILWQSSNDPTDTLLSGMKLGLFNLKSGKPQKQFLNSWISPDVPDACIFTLGVDLNNTKQLPLKTMRLMDQEGCFSFAKGNDVETDHSRRQAKLSWFRIGGSMLAMAVLTAISLLCCLKWKYRCFRGRSKGSINYNIRQDAFVR</sequence>
<dbReference type="OrthoDB" id="4062651at2759"/>
<dbReference type="SUPFAM" id="SSF51110">
    <property type="entry name" value="alpha-D-mannose-specific plant lectins"/>
    <property type="match status" value="1"/>
</dbReference>
<evidence type="ECO:0000313" key="6">
    <source>
        <dbReference type="Proteomes" id="UP000325577"/>
    </source>
</evidence>
<proteinExistence type="predicted"/>
<keyword evidence="1" id="KW-0732">Signal</keyword>
<dbReference type="InterPro" id="IPR036426">
    <property type="entry name" value="Bulb-type_lectin_dom_sf"/>
</dbReference>
<dbReference type="Pfam" id="PF01453">
    <property type="entry name" value="B_lectin"/>
    <property type="match status" value="1"/>
</dbReference>
<keyword evidence="3" id="KW-0472">Membrane</keyword>
<name>A0A5J5AZA5_9ASTE</name>
<evidence type="ECO:0000256" key="2">
    <source>
        <dbReference type="ARBA" id="ARBA00023180"/>
    </source>
</evidence>
<accession>A0A5J5AZA5</accession>
<evidence type="ECO:0000256" key="1">
    <source>
        <dbReference type="ARBA" id="ARBA00022729"/>
    </source>
</evidence>
<keyword evidence="3" id="KW-1133">Transmembrane helix</keyword>
<evidence type="ECO:0000313" key="5">
    <source>
        <dbReference type="EMBL" id="KAA8535052.1"/>
    </source>
</evidence>
<evidence type="ECO:0000256" key="3">
    <source>
        <dbReference type="SAM" id="Phobius"/>
    </source>
</evidence>
<dbReference type="PANTHER" id="PTHR32444:SF128">
    <property type="entry name" value="CURCULIN-LIKE (MANNOSE-BINDING) LECTIN FAMILY PROTEIN"/>
    <property type="match status" value="1"/>
</dbReference>
<protein>
    <recommendedName>
        <fullName evidence="4">Bulb-type lectin domain-containing protein</fullName>
    </recommendedName>
</protein>